<dbReference type="PANTHER" id="PTHR10791">
    <property type="entry name" value="RAG1-ACTIVATING PROTEIN 1"/>
    <property type="match status" value="1"/>
</dbReference>
<evidence type="ECO:0000256" key="7">
    <source>
        <dbReference type="ARBA" id="ARBA00022737"/>
    </source>
</evidence>
<evidence type="ECO:0000313" key="11">
    <source>
        <dbReference type="Proteomes" id="UP000695000"/>
    </source>
</evidence>
<dbReference type="RefSeq" id="XP_017778345.1">
    <property type="nucleotide sequence ID" value="XM_017922856.1"/>
</dbReference>
<organism evidence="11 12">
    <name type="scientific">Nicrophorus vespilloides</name>
    <name type="common">Boreal carrion beetle</name>
    <dbReference type="NCBI Taxonomy" id="110193"/>
    <lineage>
        <taxon>Eukaryota</taxon>
        <taxon>Metazoa</taxon>
        <taxon>Ecdysozoa</taxon>
        <taxon>Arthropoda</taxon>
        <taxon>Hexapoda</taxon>
        <taxon>Insecta</taxon>
        <taxon>Pterygota</taxon>
        <taxon>Neoptera</taxon>
        <taxon>Endopterygota</taxon>
        <taxon>Coleoptera</taxon>
        <taxon>Polyphaga</taxon>
        <taxon>Staphyliniformia</taxon>
        <taxon>Silphidae</taxon>
        <taxon>Nicrophorinae</taxon>
        <taxon>Nicrophorus</taxon>
    </lineage>
</organism>
<feature type="transmembrane region" description="Helical" evidence="10">
    <location>
        <begin position="74"/>
        <end position="94"/>
    </location>
</feature>
<evidence type="ECO:0000313" key="12">
    <source>
        <dbReference type="RefSeq" id="XP_017778345.1"/>
    </source>
</evidence>
<dbReference type="Proteomes" id="UP000695000">
    <property type="component" value="Unplaced"/>
</dbReference>
<evidence type="ECO:0000256" key="3">
    <source>
        <dbReference type="ARBA" id="ARBA00021741"/>
    </source>
</evidence>
<keyword evidence="6 10" id="KW-0812">Transmembrane</keyword>
<proteinExistence type="inferred from homology"/>
<feature type="transmembrane region" description="Helical" evidence="10">
    <location>
        <begin position="47"/>
        <end position="68"/>
    </location>
</feature>
<evidence type="ECO:0000256" key="2">
    <source>
        <dbReference type="ARBA" id="ARBA00007809"/>
    </source>
</evidence>
<keyword evidence="11" id="KW-1185">Reference proteome</keyword>
<evidence type="ECO:0000256" key="10">
    <source>
        <dbReference type="SAM" id="Phobius"/>
    </source>
</evidence>
<keyword evidence="4" id="KW-0813">Transport</keyword>
<gene>
    <name evidence="12" type="primary">LOC108563991</name>
</gene>
<name>A0ABM1MUU5_NICVS</name>
<feature type="transmembrane region" description="Helical" evidence="10">
    <location>
        <begin position="15"/>
        <end position="35"/>
    </location>
</feature>
<keyword evidence="5 12" id="KW-0762">Sugar transport</keyword>
<evidence type="ECO:0000256" key="5">
    <source>
        <dbReference type="ARBA" id="ARBA00022597"/>
    </source>
</evidence>
<reference evidence="12" key="1">
    <citation type="submission" date="2025-08" db="UniProtKB">
        <authorList>
            <consortium name="RefSeq"/>
        </authorList>
    </citation>
    <scope>IDENTIFICATION</scope>
    <source>
        <tissue evidence="12">Whole Larva</tissue>
    </source>
</reference>
<accession>A0ABM1MUU5</accession>
<feature type="transmembrane region" description="Helical" evidence="10">
    <location>
        <begin position="190"/>
        <end position="213"/>
    </location>
</feature>
<keyword evidence="7" id="KW-0677">Repeat</keyword>
<comment type="subcellular location">
    <subcellularLocation>
        <location evidence="1">Endomembrane system</location>
        <topology evidence="1">Multi-pass membrane protein</topology>
    </subcellularLocation>
</comment>
<dbReference type="PANTHER" id="PTHR10791:SF5">
    <property type="entry name" value="SUGAR TRANSPORTER SWEET"/>
    <property type="match status" value="1"/>
</dbReference>
<protein>
    <recommendedName>
        <fullName evidence="3">Sugar transporter SWEET1</fullName>
    </recommendedName>
</protein>
<keyword evidence="8 10" id="KW-1133">Transmembrane helix</keyword>
<dbReference type="InterPro" id="IPR004316">
    <property type="entry name" value="SWEET_rpt"/>
</dbReference>
<evidence type="ECO:0000256" key="8">
    <source>
        <dbReference type="ARBA" id="ARBA00022989"/>
    </source>
</evidence>
<evidence type="ECO:0000256" key="1">
    <source>
        <dbReference type="ARBA" id="ARBA00004127"/>
    </source>
</evidence>
<keyword evidence="9 10" id="KW-0472">Membrane</keyword>
<feature type="transmembrane region" description="Helical" evidence="10">
    <location>
        <begin position="106"/>
        <end position="122"/>
    </location>
</feature>
<dbReference type="InterPro" id="IPR047664">
    <property type="entry name" value="SWEET"/>
</dbReference>
<evidence type="ECO:0000256" key="4">
    <source>
        <dbReference type="ARBA" id="ARBA00022448"/>
    </source>
</evidence>
<dbReference type="Pfam" id="PF03083">
    <property type="entry name" value="MtN3_slv"/>
    <property type="match status" value="2"/>
</dbReference>
<dbReference type="GeneID" id="108563991"/>
<evidence type="ECO:0000256" key="6">
    <source>
        <dbReference type="ARBA" id="ARBA00022692"/>
    </source>
</evidence>
<comment type="similarity">
    <text evidence="2">Belongs to the SWEET sugar transporter family.</text>
</comment>
<sequence length="218" mass="24472">MEALSNLLQPYKEEVGVTASVVTILQFFSGTFICYDIYKRKSTNGIGALPFIGGVVIGILVLKFSMILQDKNMFNVNVAAILLNTIYLAFYIFYSKNKMEEVFRPCLKGSALIVVLLSYVAYEDPNNLEYRYGLIVTVLMLLLMGSPLIEIKSMIKNEDASAIPFPLTLMGTIVSFLWLLYGIILLNSFMVVQNILGFLLCVVQLALSIMYPLKVKFE</sequence>
<feature type="transmembrane region" description="Helical" evidence="10">
    <location>
        <begin position="163"/>
        <end position="184"/>
    </location>
</feature>
<feature type="transmembrane region" description="Helical" evidence="10">
    <location>
        <begin position="134"/>
        <end position="151"/>
    </location>
</feature>
<dbReference type="Gene3D" id="1.20.1280.290">
    <property type="match status" value="2"/>
</dbReference>
<evidence type="ECO:0000256" key="9">
    <source>
        <dbReference type="ARBA" id="ARBA00023136"/>
    </source>
</evidence>